<feature type="domain" description="Retrotransposon gag" evidence="2">
    <location>
        <begin position="138"/>
        <end position="213"/>
    </location>
</feature>
<dbReference type="PANTHER" id="PTHR33223">
    <property type="entry name" value="CCHC-TYPE DOMAIN-CONTAINING PROTEIN"/>
    <property type="match status" value="1"/>
</dbReference>
<protein>
    <recommendedName>
        <fullName evidence="2">Retrotransposon gag domain-containing protein</fullName>
    </recommendedName>
</protein>
<evidence type="ECO:0000313" key="4">
    <source>
        <dbReference type="Proteomes" id="UP001281410"/>
    </source>
</evidence>
<dbReference type="EMBL" id="JANJYJ010000008">
    <property type="protein sequence ID" value="KAK3193599.1"/>
    <property type="molecule type" value="Genomic_DNA"/>
</dbReference>
<proteinExistence type="predicted"/>
<reference evidence="3" key="1">
    <citation type="journal article" date="2023" name="Plant J.">
        <title>Genome sequences and population genomics provide insights into the demographic history, inbreeding, and mutation load of two 'living fossil' tree species of Dipteronia.</title>
        <authorList>
            <person name="Feng Y."/>
            <person name="Comes H.P."/>
            <person name="Chen J."/>
            <person name="Zhu S."/>
            <person name="Lu R."/>
            <person name="Zhang X."/>
            <person name="Li P."/>
            <person name="Qiu J."/>
            <person name="Olsen K.M."/>
            <person name="Qiu Y."/>
        </authorList>
    </citation>
    <scope>NUCLEOTIDE SEQUENCE</scope>
    <source>
        <strain evidence="3">NBL</strain>
    </source>
</reference>
<dbReference type="Proteomes" id="UP001281410">
    <property type="component" value="Unassembled WGS sequence"/>
</dbReference>
<accession>A0AAD9ZV54</accession>
<evidence type="ECO:0000256" key="1">
    <source>
        <dbReference type="SAM" id="MobiDB-lite"/>
    </source>
</evidence>
<evidence type="ECO:0000313" key="3">
    <source>
        <dbReference type="EMBL" id="KAK3193599.1"/>
    </source>
</evidence>
<dbReference type="InterPro" id="IPR005162">
    <property type="entry name" value="Retrotrans_gag_dom"/>
</dbReference>
<feature type="region of interest" description="Disordered" evidence="1">
    <location>
        <begin position="1"/>
        <end position="38"/>
    </location>
</feature>
<sequence>MVLNVVDDDGHQRDLDEINSRAEGGNADNPSRERRRRHQHITQFVDRRTHEPSGTTKSYGKPTRRNTRSIYIGHCYSSGHRESPYMEKITSISFSTDIKLQCKDICGFSGTGDPKDHLDTYLDWMNMQGASNTVKCRVFPLTLSKDAQTWYNGLKRQSISSFHELPEEFSNGFAASRRRRSYMIHLNSIKQVDFKTIRDYMKRINEDERQVQDFNEIRVCLQPGTSSRSPELVTVQKRTIYIPGAHGKS</sequence>
<gene>
    <name evidence="3" type="ORF">Dsin_024909</name>
</gene>
<keyword evidence="4" id="KW-1185">Reference proteome</keyword>
<dbReference type="AlphaFoldDB" id="A0AAD9ZV54"/>
<name>A0AAD9ZV54_9ROSI</name>
<dbReference type="Pfam" id="PF03732">
    <property type="entry name" value="Retrotrans_gag"/>
    <property type="match status" value="1"/>
</dbReference>
<dbReference type="PANTHER" id="PTHR33223:SF10">
    <property type="entry name" value="AMINOTRANSFERASE-LIKE PLANT MOBILE DOMAIN-CONTAINING PROTEIN"/>
    <property type="match status" value="1"/>
</dbReference>
<organism evidence="3 4">
    <name type="scientific">Dipteronia sinensis</name>
    <dbReference type="NCBI Taxonomy" id="43782"/>
    <lineage>
        <taxon>Eukaryota</taxon>
        <taxon>Viridiplantae</taxon>
        <taxon>Streptophyta</taxon>
        <taxon>Embryophyta</taxon>
        <taxon>Tracheophyta</taxon>
        <taxon>Spermatophyta</taxon>
        <taxon>Magnoliopsida</taxon>
        <taxon>eudicotyledons</taxon>
        <taxon>Gunneridae</taxon>
        <taxon>Pentapetalae</taxon>
        <taxon>rosids</taxon>
        <taxon>malvids</taxon>
        <taxon>Sapindales</taxon>
        <taxon>Sapindaceae</taxon>
        <taxon>Hippocastanoideae</taxon>
        <taxon>Acereae</taxon>
        <taxon>Dipteronia</taxon>
    </lineage>
</organism>
<comment type="caution">
    <text evidence="3">The sequence shown here is derived from an EMBL/GenBank/DDBJ whole genome shotgun (WGS) entry which is preliminary data.</text>
</comment>
<feature type="compositionally biased region" description="Basic and acidic residues" evidence="1">
    <location>
        <begin position="8"/>
        <end position="20"/>
    </location>
</feature>
<evidence type="ECO:0000259" key="2">
    <source>
        <dbReference type="Pfam" id="PF03732"/>
    </source>
</evidence>